<sequence length="208" mass="23755">MLEQSLRFRSQSERDAYVGTRMDSSGTTSGEVSNRLRAMELPTQARRSELLQRYGIGKTTFYEWLKYLDIRARKDRQRHAYFTAEHVRQLDSLHRYYCDRGTIEGFLEAQRSVTVSEEAVVHPEESVREAFSGNGYRDRQFAHLVRTAQEWKAGVEVAKYAIAANLSDDDLPDDLRAAVEQAKAESLPKSRSAEAIAQDIQSWSGSSR</sequence>
<keyword evidence="2" id="KW-1185">Reference proteome</keyword>
<reference evidence="1 2" key="1">
    <citation type="submission" date="2013-05" db="EMBL/GenBank/DDBJ databases">
        <title>Draft genome sequence of Rubidibacter lacunae KORDI 51-2.</title>
        <authorList>
            <person name="Choi D.H."/>
            <person name="Noh J.H."/>
            <person name="Kwon K.-K."/>
            <person name="Lee J.-H."/>
            <person name="Ryu J.-Y."/>
        </authorList>
    </citation>
    <scope>NUCLEOTIDE SEQUENCE [LARGE SCALE GENOMIC DNA]</scope>
    <source>
        <strain evidence="1 2">KORDI 51-2</strain>
    </source>
</reference>
<protein>
    <submittedName>
        <fullName evidence="1">Uncharacterized protein</fullName>
    </submittedName>
</protein>
<organism evidence="1 2">
    <name type="scientific">Rubidibacter lacunae KORDI 51-2</name>
    <dbReference type="NCBI Taxonomy" id="582515"/>
    <lineage>
        <taxon>Bacteria</taxon>
        <taxon>Bacillati</taxon>
        <taxon>Cyanobacteriota</taxon>
        <taxon>Cyanophyceae</taxon>
        <taxon>Oscillatoriophycideae</taxon>
        <taxon>Chroococcales</taxon>
        <taxon>Aphanothecaceae</taxon>
        <taxon>Rubidibacter</taxon>
    </lineage>
</organism>
<accession>U5DNQ3</accession>
<evidence type="ECO:0000313" key="1">
    <source>
        <dbReference type="EMBL" id="ERN41335.1"/>
    </source>
</evidence>
<proteinExistence type="predicted"/>
<name>U5DNQ3_9CHRO</name>
<evidence type="ECO:0000313" key="2">
    <source>
        <dbReference type="Proteomes" id="UP000016960"/>
    </source>
</evidence>
<dbReference type="STRING" id="582515.KR51_00019020"/>
<dbReference type="eggNOG" id="ENOG5033HDC">
    <property type="taxonomic scope" value="Bacteria"/>
</dbReference>
<dbReference type="AlphaFoldDB" id="U5DNQ3"/>
<gene>
    <name evidence="1" type="ORF">KR51_00019020</name>
</gene>
<dbReference type="EMBL" id="ASSJ01000049">
    <property type="protein sequence ID" value="ERN41335.1"/>
    <property type="molecule type" value="Genomic_DNA"/>
</dbReference>
<comment type="caution">
    <text evidence="1">The sequence shown here is derived from an EMBL/GenBank/DDBJ whole genome shotgun (WGS) entry which is preliminary data.</text>
</comment>
<dbReference type="InParanoid" id="U5DNQ3"/>
<dbReference type="Proteomes" id="UP000016960">
    <property type="component" value="Unassembled WGS sequence"/>
</dbReference>